<reference evidence="4 5" key="1">
    <citation type="journal article" date="2023" name="IMA Fungus">
        <title>Comparative genomic study of the Penicillium genus elucidates a diverse pangenome and 15 lateral gene transfer events.</title>
        <authorList>
            <person name="Petersen C."/>
            <person name="Sorensen T."/>
            <person name="Nielsen M.R."/>
            <person name="Sondergaard T.E."/>
            <person name="Sorensen J.L."/>
            <person name="Fitzpatrick D.A."/>
            <person name="Frisvad J.C."/>
            <person name="Nielsen K.L."/>
        </authorList>
    </citation>
    <scope>NUCLEOTIDE SEQUENCE [LARGE SCALE GENOMIC DNA]</scope>
    <source>
        <strain evidence="4 5">IBT 35679</strain>
    </source>
</reference>
<dbReference type="SUPFAM" id="SSF51735">
    <property type="entry name" value="NAD(P)-binding Rossmann-fold domains"/>
    <property type="match status" value="1"/>
</dbReference>
<dbReference type="AlphaFoldDB" id="A0AAD6D4K2"/>
<keyword evidence="2" id="KW-0521">NADP</keyword>
<dbReference type="Pfam" id="PF00106">
    <property type="entry name" value="adh_short"/>
    <property type="match status" value="1"/>
</dbReference>
<proteinExistence type="inferred from homology"/>
<sequence>MFSRSQRSVLVTGGTIGLGYQCTLAIARECPTYEVIIASRTDNGAAESINTLLGQSNVRFMKLDLSSLANIRSFAEAWDKANLPPLYSLVCNAALQFPGAAEYTEDGFEKTFGIDHVGHALLFSLLRVHLADTARIVITGSGTHDPAQKSGMPDAFYNTAEEMAHPLAKYTQDNGRQHYTNTKLASVLYMYALHRRFLVINKKTGKHWTVTTMDPGLMPGTGLARQANGFERFLWHKVLPHMIPLLRMLISPNIHTARESGTALARLAVGEDVEGLSGRYFEGRREIPSSKDSLDEAKQEDLWKWTIDAVARDEEKAAFELKDLL</sequence>
<evidence type="ECO:0000256" key="3">
    <source>
        <dbReference type="ARBA" id="ARBA00023002"/>
    </source>
</evidence>
<comment type="similarity">
    <text evidence="1">Belongs to the short-chain dehydrogenases/reductases (SDR) family.</text>
</comment>
<dbReference type="Proteomes" id="UP001220324">
    <property type="component" value="Unassembled WGS sequence"/>
</dbReference>
<dbReference type="InterPro" id="IPR036291">
    <property type="entry name" value="NAD(P)-bd_dom_sf"/>
</dbReference>
<organism evidence="4 5">
    <name type="scientific">Penicillium frequentans</name>
    <dbReference type="NCBI Taxonomy" id="3151616"/>
    <lineage>
        <taxon>Eukaryota</taxon>
        <taxon>Fungi</taxon>
        <taxon>Dikarya</taxon>
        <taxon>Ascomycota</taxon>
        <taxon>Pezizomycotina</taxon>
        <taxon>Eurotiomycetes</taxon>
        <taxon>Eurotiomycetidae</taxon>
        <taxon>Eurotiales</taxon>
        <taxon>Aspergillaceae</taxon>
        <taxon>Penicillium</taxon>
    </lineage>
</organism>
<evidence type="ECO:0000256" key="1">
    <source>
        <dbReference type="ARBA" id="ARBA00006484"/>
    </source>
</evidence>
<keyword evidence="5" id="KW-1185">Reference proteome</keyword>
<evidence type="ECO:0000313" key="4">
    <source>
        <dbReference type="EMBL" id="KAJ5553563.1"/>
    </source>
</evidence>
<dbReference type="EMBL" id="JAQIZZ010000002">
    <property type="protein sequence ID" value="KAJ5553563.1"/>
    <property type="molecule type" value="Genomic_DNA"/>
</dbReference>
<dbReference type="InterPro" id="IPR002347">
    <property type="entry name" value="SDR_fam"/>
</dbReference>
<name>A0AAD6D4K2_9EURO</name>
<dbReference type="PANTHER" id="PTHR24320">
    <property type="entry name" value="RETINOL DEHYDROGENASE"/>
    <property type="match status" value="1"/>
</dbReference>
<protein>
    <submittedName>
        <fullName evidence="4">Short-chain dehydrogenase</fullName>
    </submittedName>
</protein>
<comment type="caution">
    <text evidence="4">The sequence shown here is derived from an EMBL/GenBank/DDBJ whole genome shotgun (WGS) entry which is preliminary data.</text>
</comment>
<evidence type="ECO:0000313" key="5">
    <source>
        <dbReference type="Proteomes" id="UP001220324"/>
    </source>
</evidence>
<dbReference type="Gene3D" id="3.40.50.720">
    <property type="entry name" value="NAD(P)-binding Rossmann-like Domain"/>
    <property type="match status" value="1"/>
</dbReference>
<dbReference type="PANTHER" id="PTHR24320:SF152">
    <property type="entry name" value="SHORT-CHAIN DEHYDROGENASE_REDUCTASE FAMILY PROTEIN"/>
    <property type="match status" value="1"/>
</dbReference>
<gene>
    <name evidence="4" type="ORF">N7494_002941</name>
</gene>
<keyword evidence="3" id="KW-0560">Oxidoreductase</keyword>
<dbReference type="GO" id="GO:0016491">
    <property type="term" value="F:oxidoreductase activity"/>
    <property type="evidence" value="ECO:0007669"/>
    <property type="project" value="UniProtKB-KW"/>
</dbReference>
<accession>A0AAD6D4K2</accession>
<evidence type="ECO:0000256" key="2">
    <source>
        <dbReference type="ARBA" id="ARBA00022857"/>
    </source>
</evidence>